<comment type="caution">
    <text evidence="2">The sequence shown here is derived from an EMBL/GenBank/DDBJ whole genome shotgun (WGS) entry which is preliminary data.</text>
</comment>
<feature type="transmembrane region" description="Helical" evidence="1">
    <location>
        <begin position="42"/>
        <end position="61"/>
    </location>
</feature>
<protein>
    <submittedName>
        <fullName evidence="2">Uncharacterized protein</fullName>
    </submittedName>
</protein>
<dbReference type="GO" id="GO:0016020">
    <property type="term" value="C:membrane"/>
    <property type="evidence" value="ECO:0007669"/>
    <property type="project" value="InterPro"/>
</dbReference>
<dbReference type="Proteomes" id="UP000656077">
    <property type="component" value="Unassembled WGS sequence"/>
</dbReference>
<dbReference type="AlphaFoldDB" id="A0A964W2E5"/>
<dbReference type="Pfam" id="PF01554">
    <property type="entry name" value="MatE"/>
    <property type="match status" value="1"/>
</dbReference>
<keyword evidence="1" id="KW-1133">Transmembrane helix</keyword>
<keyword evidence="1" id="KW-0812">Transmembrane</keyword>
<dbReference type="EMBL" id="WSRQ01000017">
    <property type="protein sequence ID" value="MVX64431.1"/>
    <property type="molecule type" value="Genomic_DNA"/>
</dbReference>
<organism evidence="2 3">
    <name type="scientific">Clostridium chromiireducens</name>
    <dbReference type="NCBI Taxonomy" id="225345"/>
    <lineage>
        <taxon>Bacteria</taxon>
        <taxon>Bacillati</taxon>
        <taxon>Bacillota</taxon>
        <taxon>Clostridia</taxon>
        <taxon>Eubacteriales</taxon>
        <taxon>Clostridiaceae</taxon>
        <taxon>Clostridium</taxon>
    </lineage>
</organism>
<proteinExistence type="predicted"/>
<evidence type="ECO:0000313" key="3">
    <source>
        <dbReference type="Proteomes" id="UP000656077"/>
    </source>
</evidence>
<dbReference type="GO" id="GO:0015297">
    <property type="term" value="F:antiporter activity"/>
    <property type="evidence" value="ECO:0007669"/>
    <property type="project" value="InterPro"/>
</dbReference>
<dbReference type="InterPro" id="IPR002528">
    <property type="entry name" value="MATE_fam"/>
</dbReference>
<feature type="transmembrane region" description="Helical" evidence="1">
    <location>
        <begin position="12"/>
        <end position="36"/>
    </location>
</feature>
<sequence>MFLGAPISFQNGIIGFGGLVVQCVVNGFGFMFVAGFTTTNKLYGILELVAVALGYSMVTFTGQNLGAKKYDRIRIWMISGIVELCMRISVALFLPLLIGETGIYFAEVAA</sequence>
<gene>
    <name evidence="2" type="ORF">GKZ28_12090</name>
</gene>
<name>A0A964W2E5_9CLOT</name>
<accession>A0A964W2E5</accession>
<dbReference type="GO" id="GO:0042910">
    <property type="term" value="F:xenobiotic transmembrane transporter activity"/>
    <property type="evidence" value="ECO:0007669"/>
    <property type="project" value="InterPro"/>
</dbReference>
<evidence type="ECO:0000256" key="1">
    <source>
        <dbReference type="SAM" id="Phobius"/>
    </source>
</evidence>
<reference evidence="2" key="1">
    <citation type="submission" date="2019-12" db="EMBL/GenBank/DDBJ databases">
        <title>Microbes associate with the intestines of laboratory mice.</title>
        <authorList>
            <person name="Navarre W."/>
            <person name="Wong E."/>
        </authorList>
    </citation>
    <scope>NUCLEOTIDE SEQUENCE</scope>
    <source>
        <strain evidence="2">NM79_F5</strain>
    </source>
</reference>
<keyword evidence="1" id="KW-0472">Membrane</keyword>
<evidence type="ECO:0000313" key="2">
    <source>
        <dbReference type="EMBL" id="MVX64431.1"/>
    </source>
</evidence>